<dbReference type="AlphaFoldDB" id="X6N887"/>
<dbReference type="Proteomes" id="UP000023152">
    <property type="component" value="Unassembled WGS sequence"/>
</dbReference>
<keyword evidence="2" id="KW-1133">Transmembrane helix</keyword>
<feature type="transmembrane region" description="Helical" evidence="2">
    <location>
        <begin position="399"/>
        <end position="420"/>
    </location>
</feature>
<sequence>MTCEKFDHSEEWKLFGSIWPFCLDGKKQDKCLLLILTSGRFGFSRLLYERFQHVLPLPKLNFLCTLQNKKTMPLMVDPDVPAPLYLTGASLIILLFVIDLQQLCVSNVQEQPQTKHRLFNFFYAFFASINHMLLVAHYEKRFVGPNNNNPKKKKKKQYLKYPNVCVIIISFTFGKKITNKSVKEPPKLFTRPFLILVVVHFVVVSLCYIVSFSLPHKPLFAISVIYYAYQNLHFICGCFLVMYCMLIVRKEVSQTLEHARSTLTAPKVSKASSDSGVRQQSLETSGSGRDIRSKDKQREFDSSQSKITDETAPADAKTSAFQAKISLLIKARTTLDLLLLFICVLVVIAVHEHKTLYYSPYPTALDYVTKFFYDFLIMTAFTMYWFTKQPCCDSSEPLPLLSVVVLCCPHAWCGFCPGYASHVSIPVLELPPVSPDPAANVTSPNTTNVVDNGNPTKDNTKKQTQGFYHEHDETHFPRLKSAEIGVEETRHGDLLTAYRDRNGSITMTPTNVKKVFKTESFECKNMLLAYFVLTSSALMRVSESFKKKNCLHEESRKVKINEKSSIQVVTFFWENVFAKCLHVKEYTNVVRTCLSELRGRQVIVFFLTNLRTMDLYQLLTNIDCHAHVTYDCSMLAEQRRNQKNSNFEDIDWDDGDNHNHDNHDNHGYHDGHDGHDGDDDDNNNKKNKDNNNYYNDRDDDPFDDTDASHRVVDIKEKGKENETEKIDLDLRILGVDNAVRLTDGMTLQTLLLKIMQATGCSHDRFLYVDCHKAILSHLSQIHLCRTFLITKKGLIEQNEIDSILALA</sequence>
<keyword evidence="4" id="KW-1185">Reference proteome</keyword>
<evidence type="ECO:0000313" key="4">
    <source>
        <dbReference type="Proteomes" id="UP000023152"/>
    </source>
</evidence>
<feature type="compositionally biased region" description="Polar residues" evidence="1">
    <location>
        <begin position="440"/>
        <end position="461"/>
    </location>
</feature>
<feature type="compositionally biased region" description="Polar residues" evidence="1">
    <location>
        <begin position="270"/>
        <end position="287"/>
    </location>
</feature>
<feature type="transmembrane region" description="Helical" evidence="2">
    <location>
        <begin position="121"/>
        <end position="138"/>
    </location>
</feature>
<feature type="transmembrane region" description="Helical" evidence="2">
    <location>
        <begin position="158"/>
        <end position="174"/>
    </location>
</feature>
<keyword evidence="3" id="KW-0418">Kinase</keyword>
<dbReference type="GO" id="GO:0016301">
    <property type="term" value="F:kinase activity"/>
    <property type="evidence" value="ECO:0007669"/>
    <property type="project" value="UniProtKB-KW"/>
</dbReference>
<accession>X6N887</accession>
<feature type="transmembrane region" description="Helical" evidence="2">
    <location>
        <begin position="371"/>
        <end position="387"/>
    </location>
</feature>
<feature type="transmembrane region" description="Helical" evidence="2">
    <location>
        <begin position="226"/>
        <end position="248"/>
    </location>
</feature>
<keyword evidence="2" id="KW-0472">Membrane</keyword>
<protein>
    <submittedName>
        <fullName evidence="3">Phosphatidylinositol-4-phosphate-5-kinase</fullName>
    </submittedName>
</protein>
<keyword evidence="2" id="KW-0812">Transmembrane</keyword>
<evidence type="ECO:0000256" key="2">
    <source>
        <dbReference type="SAM" id="Phobius"/>
    </source>
</evidence>
<feature type="region of interest" description="Disordered" evidence="1">
    <location>
        <begin position="439"/>
        <end position="461"/>
    </location>
</feature>
<keyword evidence="3" id="KW-0808">Transferase</keyword>
<dbReference type="EMBL" id="ASPP01010883">
    <property type="protein sequence ID" value="ETO22266.1"/>
    <property type="molecule type" value="Genomic_DNA"/>
</dbReference>
<evidence type="ECO:0000256" key="1">
    <source>
        <dbReference type="SAM" id="MobiDB-lite"/>
    </source>
</evidence>
<feature type="compositionally biased region" description="Basic and acidic residues" evidence="1">
    <location>
        <begin position="289"/>
        <end position="301"/>
    </location>
</feature>
<feature type="region of interest" description="Disordered" evidence="1">
    <location>
        <begin position="270"/>
        <end position="311"/>
    </location>
</feature>
<proteinExistence type="predicted"/>
<feature type="compositionally biased region" description="Basic and acidic residues" evidence="1">
    <location>
        <begin position="655"/>
        <end position="675"/>
    </location>
</feature>
<evidence type="ECO:0000313" key="3">
    <source>
        <dbReference type="EMBL" id="ETO22266.1"/>
    </source>
</evidence>
<comment type="caution">
    <text evidence="3">The sequence shown here is derived from an EMBL/GenBank/DDBJ whole genome shotgun (WGS) entry which is preliminary data.</text>
</comment>
<feature type="region of interest" description="Disordered" evidence="1">
    <location>
        <begin position="646"/>
        <end position="706"/>
    </location>
</feature>
<name>X6N887_RETFI</name>
<reference evidence="3 4" key="1">
    <citation type="journal article" date="2013" name="Curr. Biol.">
        <title>The Genome of the Foraminiferan Reticulomyxa filosa.</title>
        <authorList>
            <person name="Glockner G."/>
            <person name="Hulsmann N."/>
            <person name="Schleicher M."/>
            <person name="Noegel A.A."/>
            <person name="Eichinger L."/>
            <person name="Gallinger C."/>
            <person name="Pawlowski J."/>
            <person name="Sierra R."/>
            <person name="Euteneuer U."/>
            <person name="Pillet L."/>
            <person name="Moustafa A."/>
            <person name="Platzer M."/>
            <person name="Groth M."/>
            <person name="Szafranski K."/>
            <person name="Schliwa M."/>
        </authorList>
    </citation>
    <scope>NUCLEOTIDE SEQUENCE [LARGE SCALE GENOMIC DNA]</scope>
</reference>
<feature type="transmembrane region" description="Helical" evidence="2">
    <location>
        <begin position="82"/>
        <end position="100"/>
    </location>
</feature>
<feature type="transmembrane region" description="Helical" evidence="2">
    <location>
        <begin position="194"/>
        <end position="214"/>
    </location>
</feature>
<feature type="transmembrane region" description="Helical" evidence="2">
    <location>
        <begin position="334"/>
        <end position="351"/>
    </location>
</feature>
<gene>
    <name evidence="3" type="ORF">RFI_14935</name>
</gene>
<organism evidence="3 4">
    <name type="scientific">Reticulomyxa filosa</name>
    <dbReference type="NCBI Taxonomy" id="46433"/>
    <lineage>
        <taxon>Eukaryota</taxon>
        <taxon>Sar</taxon>
        <taxon>Rhizaria</taxon>
        <taxon>Retaria</taxon>
        <taxon>Foraminifera</taxon>
        <taxon>Monothalamids</taxon>
        <taxon>Reticulomyxidae</taxon>
        <taxon>Reticulomyxa</taxon>
    </lineage>
</organism>